<evidence type="ECO:0000256" key="5">
    <source>
        <dbReference type="ARBA" id="ARBA00022833"/>
    </source>
</evidence>
<dbReference type="InterPro" id="IPR035974">
    <property type="entry name" value="Rap/Ran-GAP_sf"/>
</dbReference>
<dbReference type="GO" id="GO:0045893">
    <property type="term" value="P:positive regulation of DNA-templated transcription"/>
    <property type="evidence" value="ECO:0007669"/>
    <property type="project" value="UniProtKB-ARBA"/>
</dbReference>
<dbReference type="GO" id="GO:0032007">
    <property type="term" value="P:negative regulation of TOR signaling"/>
    <property type="evidence" value="ECO:0007669"/>
    <property type="project" value="TreeGrafter"/>
</dbReference>
<dbReference type="SUPFAM" id="SSF57667">
    <property type="entry name" value="beta-beta-alpha zinc fingers"/>
    <property type="match status" value="1"/>
</dbReference>
<evidence type="ECO:0000256" key="6">
    <source>
        <dbReference type="PROSITE-ProRule" id="PRU00042"/>
    </source>
</evidence>
<feature type="domain" description="Rap-GAP" evidence="8">
    <location>
        <begin position="1639"/>
        <end position="1852"/>
    </location>
</feature>
<sequence length="1862" mass="214657">MDERIIVNTVLHFLQKYKTMNDIENIIYDGFSTDVINEAVEQLNLFLKDYGFSNEIEKISLLELYNKLNTYCTENNISVPKFVIDDIESVPKNLYAKLTCETKLDVITDEIRCLRKTMEEIRQRSQQGEKRVSPRRKKRRLSAELRSQKNGTSIADDCSSSSGDLQLSGHNSFCSSSSSSTSIIGSVSSPSSCITNDIGNGNQNLNTYLSNHSTPTSNSVTKKDSSRRTGGKLANCVQRLTDRLGSQKESVSPNDIETSDSPSSEVDNGISSSPATTGILFDNFLNQGIPLYTALNPNFFGKKIHPQIGNSFPIDSSINGTSGPGMEYLSLLISNAARNFTSQNKQFPMTVPTTVSDDLISSSQKLNINEKESSVKMEIDNCDTEKLWTDINPALSNGNIIDFGGNQEENKSDSDKPFVCEQENCNKRFANKFLLKKHQFIHTGLRPHACPYCQKRFNRKDNLLRHKKTHTQADYEKKIIKLHLRVKGKKYMNIIKICMIIMKRSKHNNLENTLMNEASDDSNSHPSFLSKLWQKSRERCSIIQLEQYVNDDGSITKQGWELMHKSTSNSKRLKVISDMTSIIRDKRLQVSTLEGIWHTTNDMLDDDYTYNGYIKFLIEMTFSQNETLGIGLRHSFFLAIREIGINDLTIEWLGALLNNAKSLEPFEKDIGPLLADWMTKEYKIKSNDKRLIALMDIVGRLVRENSAHLKIEQLIRIISICQSVIKKNKKLVMPFAISVLTSVVKFYALPDEIVPDFVYMLCIIINNDETYEDAWKLARLALTSINSYVVVKYLEDLINKSRYMSMNDSKEKLSAIKGAAIILSNATWGHKFINAHVRITLSSILESFSYAIKLGPFVGVTIIQTVMRLVEKYFFTLNIITWNSICSVLLTSLEYCNENSDYGKVFEDTVHIIEFIASIYGKKQNGKCILVSPNFFNVVELLLKKKSNVNLTIGLIDYRIKLITPTDNDWINSCKNLFDRFFNQTNNVEVRLKIIDLLTYIFDKYGLLYESEIVECLILPYGELIYEEKCIDVKLKLLNVIFNIAEKVEINNIISMDSDLFSNLFHIISNVLKEPFKKLFELDYEKTILPRINELLYKRWNSMNLLIVNKIINVLNEHLYSYYNDEDYIDKKGNSCRSIIFELLLSIMPNFNTGEVELHYNIDDTEKLITNSFILVEDDDENNFHWDDICNSIIRALKVERSWIVLKSILIKLPSLLLNETMIKNLSCEIRNVLIQIILEYSNVNVEKQFNVTEYTFGMYYCNVISSLIIYENHENIYRISMKYLRLGVPNALKALNSLAYNNLLFFIPHISEILFEIRSMRNISNDFIFFILEFLYDSSSIAEYKKFQSKKKLNILFDILFIFINNSKNRIIITLSLHIIMKWYLLFDSESKKYFFKYFEEKCENLKCIIEDDINVLDNYTDISENVKSLLKSFFTYWLDLSEKYDEINDEEVTNCLSKGLKIKNSKHFIVNNTIITLNVLTKSRTIPNIENIKNIENKLQELNITDSMTEKSSTQNILSAIMNRSLQFDFEDLDVTSSECNKKTIEKETIKVEKSISGVFNNSIQIFEEPTTEYSQIIIRHICGKQMWILKSYDGVTTDFMSEINRKYPDHISLVRHLYEIHSTNKINGTEKINTFLNNFDKIKVKEEANISVVYIGNGLMNLTTILSNVYGSYRFNRFFKNLGILCRLSNQSNKNKDNVGEYYAYQSIDNTSILTFFISTIIPNNDNEFEYSFKKNIIGNNNIVIVFNESGKSYKLGTINNQVECVAIEIIPQNSKCVLVNTIVKKSLTHIITPIKEYLTDEKAVILVKNLCIRLSLCIKIIESIESSRNCDDIFMGQGMERFKKIEKFKRLAIMKEKY</sequence>
<dbReference type="GO" id="GO:0043565">
    <property type="term" value="F:sequence-specific DNA binding"/>
    <property type="evidence" value="ECO:0007669"/>
    <property type="project" value="UniProtKB-ARBA"/>
</dbReference>
<dbReference type="InterPro" id="IPR016024">
    <property type="entry name" value="ARM-type_fold"/>
</dbReference>
<keyword evidence="10" id="KW-1185">Reference proteome</keyword>
<dbReference type="SUPFAM" id="SSF111347">
    <property type="entry name" value="Rap/Ran-GAP"/>
    <property type="match status" value="1"/>
</dbReference>
<dbReference type="AlphaFoldDB" id="A0AAF5DP15"/>
<evidence type="ECO:0000313" key="11">
    <source>
        <dbReference type="WBParaSite" id="TCONS_00014816.p1"/>
    </source>
</evidence>
<reference evidence="11" key="1">
    <citation type="submission" date="2024-02" db="UniProtKB">
        <authorList>
            <consortium name="WormBaseParasite"/>
        </authorList>
    </citation>
    <scope>IDENTIFICATION</scope>
</reference>
<evidence type="ECO:0000256" key="4">
    <source>
        <dbReference type="ARBA" id="ARBA00022771"/>
    </source>
</evidence>
<dbReference type="GO" id="GO:0005096">
    <property type="term" value="F:GTPase activator activity"/>
    <property type="evidence" value="ECO:0007669"/>
    <property type="project" value="UniProtKB-KW"/>
</dbReference>
<dbReference type="GO" id="GO:0005634">
    <property type="term" value="C:nucleus"/>
    <property type="evidence" value="ECO:0007669"/>
    <property type="project" value="InterPro"/>
</dbReference>
<dbReference type="GO" id="GO:0033596">
    <property type="term" value="C:TSC1-TSC2 complex"/>
    <property type="evidence" value="ECO:0007669"/>
    <property type="project" value="TreeGrafter"/>
</dbReference>
<evidence type="ECO:0000256" key="2">
    <source>
        <dbReference type="ARBA" id="ARBA00022723"/>
    </source>
</evidence>
<dbReference type="Gene3D" id="3.40.50.11210">
    <property type="entry name" value="Rap/Ran-GAP"/>
    <property type="match status" value="1"/>
</dbReference>
<feature type="domain" description="C2H2-type" evidence="9">
    <location>
        <begin position="418"/>
        <end position="447"/>
    </location>
</feature>
<feature type="compositionally biased region" description="Basic and acidic residues" evidence="7">
    <location>
        <begin position="122"/>
        <end position="132"/>
    </location>
</feature>
<keyword evidence="5" id="KW-0862">Zinc</keyword>
<dbReference type="GO" id="GO:0051056">
    <property type="term" value="P:regulation of small GTPase mediated signal transduction"/>
    <property type="evidence" value="ECO:0007669"/>
    <property type="project" value="InterPro"/>
</dbReference>
<name>A0AAF5DP15_STRER</name>
<evidence type="ECO:0000259" key="8">
    <source>
        <dbReference type="PROSITE" id="PS50085"/>
    </source>
</evidence>
<evidence type="ECO:0000313" key="10">
    <source>
        <dbReference type="Proteomes" id="UP000035681"/>
    </source>
</evidence>
<accession>A0AAF5DP15</accession>
<dbReference type="PROSITE" id="PS00028">
    <property type="entry name" value="ZINC_FINGER_C2H2_1"/>
    <property type="match status" value="2"/>
</dbReference>
<dbReference type="InterPro" id="IPR024584">
    <property type="entry name" value="Tuberin_N"/>
</dbReference>
<dbReference type="Pfam" id="PF03542">
    <property type="entry name" value="Tuberin"/>
    <property type="match status" value="1"/>
</dbReference>
<evidence type="ECO:0000256" key="1">
    <source>
        <dbReference type="ARBA" id="ARBA00022468"/>
    </source>
</evidence>
<dbReference type="PANTHER" id="PTHR10063">
    <property type="entry name" value="TUBERIN"/>
    <property type="match status" value="1"/>
</dbReference>
<organism evidence="10 11">
    <name type="scientific">Strongyloides stercoralis</name>
    <name type="common">Threadworm</name>
    <dbReference type="NCBI Taxonomy" id="6248"/>
    <lineage>
        <taxon>Eukaryota</taxon>
        <taxon>Metazoa</taxon>
        <taxon>Ecdysozoa</taxon>
        <taxon>Nematoda</taxon>
        <taxon>Chromadorea</taxon>
        <taxon>Rhabditida</taxon>
        <taxon>Tylenchina</taxon>
        <taxon>Panagrolaimomorpha</taxon>
        <taxon>Strongyloidoidea</taxon>
        <taxon>Strongyloididae</taxon>
        <taxon>Strongyloides</taxon>
    </lineage>
</organism>
<dbReference type="PROSITE" id="PS50157">
    <property type="entry name" value="ZINC_FINGER_C2H2_2"/>
    <property type="match status" value="2"/>
</dbReference>
<dbReference type="InterPro" id="IPR013087">
    <property type="entry name" value="Znf_C2H2_type"/>
</dbReference>
<evidence type="ECO:0000256" key="7">
    <source>
        <dbReference type="SAM" id="MobiDB-lite"/>
    </source>
</evidence>
<keyword evidence="4 6" id="KW-0863">Zinc-finger</keyword>
<dbReference type="FunFam" id="3.30.160.60:FF:001732">
    <property type="entry name" value="Zgc:162936"/>
    <property type="match status" value="1"/>
</dbReference>
<dbReference type="GO" id="GO:0008270">
    <property type="term" value="F:zinc ion binding"/>
    <property type="evidence" value="ECO:0007669"/>
    <property type="project" value="UniProtKB-KW"/>
</dbReference>
<dbReference type="Pfam" id="PF02145">
    <property type="entry name" value="Rap_GAP"/>
    <property type="match status" value="1"/>
</dbReference>
<keyword evidence="2" id="KW-0479">Metal-binding</keyword>
<proteinExistence type="predicted"/>
<dbReference type="Pfam" id="PF11864">
    <property type="entry name" value="DUF3384"/>
    <property type="match status" value="1"/>
</dbReference>
<protein>
    <submittedName>
        <fullName evidence="11">C2H2-type domain-containing protein</fullName>
    </submittedName>
</protein>
<evidence type="ECO:0000256" key="3">
    <source>
        <dbReference type="ARBA" id="ARBA00022737"/>
    </source>
</evidence>
<dbReference type="InterPro" id="IPR036236">
    <property type="entry name" value="Znf_C2H2_sf"/>
</dbReference>
<dbReference type="SMART" id="SM00355">
    <property type="entry name" value="ZnF_C2H2"/>
    <property type="match status" value="2"/>
</dbReference>
<dbReference type="Proteomes" id="UP000035681">
    <property type="component" value="Unplaced"/>
</dbReference>
<feature type="compositionally biased region" description="Polar residues" evidence="7">
    <location>
        <begin position="148"/>
        <end position="161"/>
    </location>
</feature>
<keyword evidence="3" id="KW-0677">Repeat</keyword>
<dbReference type="InterPro" id="IPR000331">
    <property type="entry name" value="Rap/Ran_GAP_dom"/>
</dbReference>
<dbReference type="WBParaSite" id="TCONS_00014816.p1">
    <property type="protein sequence ID" value="TCONS_00014816.p1"/>
    <property type="gene ID" value="XLOC_010030"/>
</dbReference>
<feature type="compositionally biased region" description="Polar residues" evidence="7">
    <location>
        <begin position="247"/>
        <end position="271"/>
    </location>
</feature>
<dbReference type="PROSITE" id="PS50085">
    <property type="entry name" value="RAPGAP"/>
    <property type="match status" value="1"/>
</dbReference>
<feature type="compositionally biased region" description="Polar residues" evidence="7">
    <location>
        <begin position="205"/>
        <end position="220"/>
    </location>
</feature>
<feature type="domain" description="C2H2-type" evidence="9">
    <location>
        <begin position="448"/>
        <end position="475"/>
    </location>
</feature>
<dbReference type="GO" id="GO:0005694">
    <property type="term" value="C:chromosome"/>
    <property type="evidence" value="ECO:0007669"/>
    <property type="project" value="UniProtKB-ARBA"/>
</dbReference>
<dbReference type="SUPFAM" id="SSF48371">
    <property type="entry name" value="ARM repeat"/>
    <property type="match status" value="1"/>
</dbReference>
<dbReference type="InterPro" id="IPR018515">
    <property type="entry name" value="Tuberin-type_domain"/>
</dbReference>
<feature type="region of interest" description="Disordered" evidence="7">
    <location>
        <begin position="205"/>
        <end position="271"/>
    </location>
</feature>
<dbReference type="Gene3D" id="3.30.160.60">
    <property type="entry name" value="Classic Zinc Finger"/>
    <property type="match status" value="2"/>
</dbReference>
<dbReference type="PANTHER" id="PTHR10063:SF11">
    <property type="entry name" value="RHO GTPASE-ACTIVATING PROTEIN CG5521-RELATED"/>
    <property type="match status" value="1"/>
</dbReference>
<dbReference type="Pfam" id="PF00096">
    <property type="entry name" value="zf-C2H2"/>
    <property type="match status" value="1"/>
</dbReference>
<dbReference type="InterPro" id="IPR027107">
    <property type="entry name" value="Tuberin/Ral-act_asu"/>
</dbReference>
<evidence type="ECO:0000259" key="9">
    <source>
        <dbReference type="PROSITE" id="PS50157"/>
    </source>
</evidence>
<feature type="region of interest" description="Disordered" evidence="7">
    <location>
        <begin position="122"/>
        <end position="161"/>
    </location>
</feature>
<keyword evidence="1" id="KW-0343">GTPase activation</keyword>